<dbReference type="EMBL" id="JARRYG010000005">
    <property type="protein sequence ID" value="MDG4695800.1"/>
    <property type="molecule type" value="Genomic_DNA"/>
</dbReference>
<protein>
    <submittedName>
        <fullName evidence="4">NAD(P)/FAD-dependent oxidoreductase</fullName>
        <ecNumber evidence="4">1.14.13.-</ecNumber>
    </submittedName>
</protein>
<proteinExistence type="predicted"/>
<keyword evidence="2 4" id="KW-0560">Oxidoreductase</keyword>
<evidence type="ECO:0000313" key="7">
    <source>
        <dbReference type="Proteomes" id="UP001176478"/>
    </source>
</evidence>
<dbReference type="InterPro" id="IPR036188">
    <property type="entry name" value="FAD/NAD-bd_sf"/>
</dbReference>
<evidence type="ECO:0000256" key="1">
    <source>
        <dbReference type="ARBA" id="ARBA00022630"/>
    </source>
</evidence>
<name>A0AA42FKM6_9GAMM</name>
<evidence type="ECO:0000313" key="6">
    <source>
        <dbReference type="Proteomes" id="UP001156701"/>
    </source>
</evidence>
<feature type="domain" description="FAD-dependent urate hydroxylase HpyO/Asp monooxygenase CreE-like FAD/NAD(P)-binding" evidence="3">
    <location>
        <begin position="43"/>
        <end position="185"/>
    </location>
</feature>
<reference evidence="4" key="1">
    <citation type="submission" date="2023-03" db="EMBL/GenBank/DDBJ databases">
        <title>a new species belonging to Providencia genus.</title>
        <authorList>
            <person name="Yang W."/>
            <person name="Hu F."/>
            <person name="Shen S."/>
            <person name="Ding L."/>
            <person name="Yin D."/>
        </authorList>
    </citation>
    <scope>NUCLEOTIDE SEQUENCE</scope>
    <source>
        <strain evidence="4">CRE-3FA-0001</strain>
    </source>
</reference>
<dbReference type="RefSeq" id="WP_071548202.1">
    <property type="nucleotide sequence ID" value="NZ_JARRYG010000005.1"/>
</dbReference>
<dbReference type="AlphaFoldDB" id="A0AA42FKM6"/>
<dbReference type="EC" id="1.14.13.-" evidence="4"/>
<keyword evidence="1" id="KW-0285">Flavoprotein</keyword>
<sequence>MALPIGLDALEAQVKQDLQYLNLPISSWSLSGNNKHKTQVDVAIIGAGMSGITAAFALKLQGIEAIVFDQAPIRKEGPWQTPALMETLRSPKHVVGPALASPSLTFQAWFKAQFGVQKWEELDKIPRLQWGEYLQWFRTMTEPYVLNQYQLIDILPTNDYRELIFDTPEGKVTYQALHVILATGMESFSEANIPSFMDNIPTAYWEHSYAGSDYRRFKGLDIGVVGYSAGAMDSSATALENGANSVEILIRASDMPRVNRGKVAGSPGFTNAYSYFTDAQKWHYADYVAKAKTPAPHGSTLRVSRHKNAYFNFNTEVNFVELNNKKLDITTTSGKYTVDYLILATGYRINWSKNSAFNRLTPLIKTWGDVFIPPANEQNSELASHPYLGNHFELVAKNSNDNHKINQLYCFNLSASLSMGPVIGLIPGTNVGAERLAGHIAAKLYLAHREQHLELVKTSQEAELLGDEWRAASPQSERIQLTDNVE</sequence>
<reference evidence="5" key="3">
    <citation type="journal article" date="2024" name="Int. J. Antimicrob. Agents">
        <title>Identification of a novel Providencia species showing multi-drug-resistant in three patients with hospital-acquired infection.</title>
        <authorList>
            <person name="Yang W."/>
            <person name="Chen J."/>
            <person name="Yang F."/>
            <person name="Ji P."/>
            <person name="Shen S."/>
            <person name="Yin D."/>
            <person name="Hu F."/>
        </authorList>
    </citation>
    <scope>NUCLEOTIDE SEQUENCE</scope>
    <source>
        <strain evidence="5">CRE-138-0111</strain>
    </source>
</reference>
<evidence type="ECO:0000313" key="4">
    <source>
        <dbReference type="EMBL" id="MDG4695800.1"/>
    </source>
</evidence>
<dbReference type="SUPFAM" id="SSF51905">
    <property type="entry name" value="FAD/NAD(P)-binding domain"/>
    <property type="match status" value="1"/>
</dbReference>
<comment type="caution">
    <text evidence="4">The sequence shown here is derived from an EMBL/GenBank/DDBJ whole genome shotgun (WGS) entry which is preliminary data.</text>
</comment>
<dbReference type="EMBL" id="JAUQTG010000017">
    <property type="protein sequence ID" value="MDO7858644.1"/>
    <property type="molecule type" value="Genomic_DNA"/>
</dbReference>
<dbReference type="PANTHER" id="PTHR48105">
    <property type="entry name" value="THIOREDOXIN REDUCTASE 1-RELATED-RELATED"/>
    <property type="match status" value="1"/>
</dbReference>
<dbReference type="InterPro" id="IPR038732">
    <property type="entry name" value="HpyO/CreE_NAD-binding"/>
</dbReference>
<organism evidence="4 6">
    <name type="scientific">Providencia huashanensis</name>
    <dbReference type="NCBI Taxonomy" id="3037798"/>
    <lineage>
        <taxon>Bacteria</taxon>
        <taxon>Pseudomonadati</taxon>
        <taxon>Pseudomonadota</taxon>
        <taxon>Gammaproteobacteria</taxon>
        <taxon>Enterobacterales</taxon>
        <taxon>Morganellaceae</taxon>
        <taxon>Providencia</taxon>
    </lineage>
</organism>
<gene>
    <name evidence="4" type="ORF">P7V44_06055</name>
    <name evidence="5" type="ORF">Q5E86_20325</name>
</gene>
<dbReference type="Proteomes" id="UP001176478">
    <property type="component" value="Unassembled WGS sequence"/>
</dbReference>
<reference evidence="5" key="2">
    <citation type="submission" date="2023-07" db="EMBL/GenBank/DDBJ databases">
        <authorList>
            <person name="Yang W."/>
            <person name="Chen J."/>
            <person name="Ji P."/>
            <person name="Hu F."/>
        </authorList>
    </citation>
    <scope>NUCLEOTIDE SEQUENCE</scope>
    <source>
        <strain evidence="5">CRE-138-0111</strain>
    </source>
</reference>
<dbReference type="GO" id="GO:0016491">
    <property type="term" value="F:oxidoreductase activity"/>
    <property type="evidence" value="ECO:0007669"/>
    <property type="project" value="UniProtKB-KW"/>
</dbReference>
<evidence type="ECO:0000313" key="5">
    <source>
        <dbReference type="EMBL" id="MDO7858644.1"/>
    </source>
</evidence>
<keyword evidence="7" id="KW-1185">Reference proteome</keyword>
<evidence type="ECO:0000256" key="2">
    <source>
        <dbReference type="ARBA" id="ARBA00023002"/>
    </source>
</evidence>
<dbReference type="InterPro" id="IPR050097">
    <property type="entry name" value="Ferredoxin-NADP_redctase_2"/>
</dbReference>
<evidence type="ECO:0000259" key="3">
    <source>
        <dbReference type="Pfam" id="PF13454"/>
    </source>
</evidence>
<accession>A0AA42FKM6</accession>
<dbReference type="Pfam" id="PF13454">
    <property type="entry name" value="NAD_binding_9"/>
    <property type="match status" value="1"/>
</dbReference>
<dbReference type="Gene3D" id="3.50.50.60">
    <property type="entry name" value="FAD/NAD(P)-binding domain"/>
    <property type="match status" value="1"/>
</dbReference>
<dbReference type="Proteomes" id="UP001156701">
    <property type="component" value="Unassembled WGS sequence"/>
</dbReference>